<organism evidence="6 7">
    <name type="scientific">Polarella glacialis</name>
    <name type="common">Dinoflagellate</name>
    <dbReference type="NCBI Taxonomy" id="89957"/>
    <lineage>
        <taxon>Eukaryota</taxon>
        <taxon>Sar</taxon>
        <taxon>Alveolata</taxon>
        <taxon>Dinophyceae</taxon>
        <taxon>Suessiales</taxon>
        <taxon>Suessiaceae</taxon>
        <taxon>Polarella</taxon>
    </lineage>
</organism>
<dbReference type="CDD" id="cd06467">
    <property type="entry name" value="p23_NUDC_like"/>
    <property type="match status" value="1"/>
</dbReference>
<dbReference type="InterPro" id="IPR008978">
    <property type="entry name" value="HSP20-like_chaperone"/>
</dbReference>
<keyword evidence="7" id="KW-1185">Reference proteome</keyword>
<dbReference type="InterPro" id="IPR037898">
    <property type="entry name" value="NudC_fam"/>
</dbReference>
<dbReference type="PANTHER" id="PTHR12356">
    <property type="entry name" value="NUCLEAR MOVEMENT PROTEIN NUDC"/>
    <property type="match status" value="1"/>
</dbReference>
<dbReference type="Gene3D" id="2.60.40.790">
    <property type="match status" value="1"/>
</dbReference>
<accession>A0A813G6Q6</accession>
<keyword evidence="3" id="KW-0106">Calcium</keyword>
<dbReference type="PROSITE" id="PS51203">
    <property type="entry name" value="CS"/>
    <property type="match status" value="1"/>
</dbReference>
<keyword evidence="2" id="KW-0963">Cytoplasm</keyword>
<evidence type="ECO:0000256" key="3">
    <source>
        <dbReference type="ARBA" id="ARBA00022837"/>
    </source>
</evidence>
<dbReference type="OrthoDB" id="533530at2759"/>
<dbReference type="Pfam" id="PF04969">
    <property type="entry name" value="CS"/>
    <property type="match status" value="1"/>
</dbReference>
<comment type="subcellular location">
    <subcellularLocation>
        <location evidence="1">Cytoplasm</location>
    </subcellularLocation>
</comment>
<evidence type="ECO:0000313" key="7">
    <source>
        <dbReference type="Proteomes" id="UP000654075"/>
    </source>
</evidence>
<dbReference type="GO" id="GO:0051082">
    <property type="term" value="F:unfolded protein binding"/>
    <property type="evidence" value="ECO:0007669"/>
    <property type="project" value="TreeGrafter"/>
</dbReference>
<sequence>MAPPDWSQSDLEVVVKFDLSADVGKEKLKVKIETTRLSVVENGSTTFSQELSGKVNVDESYWQIEGAEDGKQLVVSLCKKKAGPWRSLTKEEDAQLPQKDVLDDDFDVLKLEHDDDDPERVEEQEENERKLEARYKKLKDEKGLDSEETLNTFFALFDNCIQLYRLNKLSDYLEEVVPVCRKRNDKFTMKAIQALSFVRWKQSRFREALPLFHEMEATLGKSAALCENIASSRLVCATNSTGDVDELPCLNVMKLPVLAAEARKFGETESKPVALLVLQLSFLLRRVLRPEIEAPLFASSDDDEVSIEKQVQDAFPRFAKFEPQFQPGFSKDAGISAVGLRYLCSQLAMDISEADLDRLFLESDLDCNGRLSLPELVEGCRKHRFFTNLIGVMNAAAAFRVGRSFDYSRSTREGYANAKSAAHEGGEACSLEFNPSSSFQGARPGWVFKLGAQGLGYYFDSEIAIHVASSDVEATTTTVELDNNSNYRDDRASWQRRVVLQSLPLTAHPGAGAAATDTGARPWAIFTLATPGALPEEALSWMSQKGLLPLKQLAKVSTDYFVQRFPELPLYVRQHGYPQGTTFLREEAELLEGEALEVAASQGHHVWTCCAPSDAHRLRAVLQALRQHHPEYRIAVLDIRADAAALQRRYRSVVRHTGRAVPLEAKAPAAADLQALAARADFLARIDHSEDIPVLIRIETAEDEGSWPTLSRIFTDCAGQGAVCSARVLAQFPHALRPLRFVRLPVSENVLVGKADEQQHISIDLRVFGSAMGCALTAKRLSKALGQLASRSVHLLLSSLSQELPGGNVPAENAEWFAWLHGLGDAADGELLSGAWLRNHGIDPQNLLICLLCQGCLVHLNKKGMPVAIDVPTTRPSECLLQFGTPRALPTKFVDELGKDGRWQPVAEEKLRRGGAAEECWLPPGEMAAAGAFAYRLSKEAEVLAGHAAIYFEVLN</sequence>
<dbReference type="InterPro" id="IPR018247">
    <property type="entry name" value="EF_Hand_1_Ca_BS"/>
</dbReference>
<evidence type="ECO:0000259" key="5">
    <source>
        <dbReference type="PROSITE" id="PS51203"/>
    </source>
</evidence>
<dbReference type="GO" id="GO:0005509">
    <property type="term" value="F:calcium ion binding"/>
    <property type="evidence" value="ECO:0007669"/>
    <property type="project" value="InterPro"/>
</dbReference>
<gene>
    <name evidence="6" type="ORF">PGLA1383_LOCUS39800</name>
</gene>
<feature type="domain" description="CS" evidence="5">
    <location>
        <begin position="1"/>
        <end position="89"/>
    </location>
</feature>
<evidence type="ECO:0008006" key="8">
    <source>
        <dbReference type="Google" id="ProtNLM"/>
    </source>
</evidence>
<feature type="domain" description="EF-hand" evidence="4">
    <location>
        <begin position="351"/>
        <end position="386"/>
    </location>
</feature>
<evidence type="ECO:0000259" key="4">
    <source>
        <dbReference type="PROSITE" id="PS50222"/>
    </source>
</evidence>
<dbReference type="EMBL" id="CAJNNV010027956">
    <property type="protein sequence ID" value="CAE8622349.1"/>
    <property type="molecule type" value="Genomic_DNA"/>
</dbReference>
<evidence type="ECO:0000313" key="6">
    <source>
        <dbReference type="EMBL" id="CAE8622349.1"/>
    </source>
</evidence>
<dbReference type="SUPFAM" id="SSF47473">
    <property type="entry name" value="EF-hand"/>
    <property type="match status" value="1"/>
</dbReference>
<name>A0A813G6Q6_POLGL</name>
<dbReference type="Gene3D" id="3.40.50.300">
    <property type="entry name" value="P-loop containing nucleotide triphosphate hydrolases"/>
    <property type="match status" value="1"/>
</dbReference>
<dbReference type="PANTHER" id="PTHR12356:SF3">
    <property type="entry name" value="NUCLEAR MIGRATION PROTEIN NUDC"/>
    <property type="match status" value="1"/>
</dbReference>
<evidence type="ECO:0000256" key="1">
    <source>
        <dbReference type="ARBA" id="ARBA00004496"/>
    </source>
</evidence>
<comment type="caution">
    <text evidence="6">The sequence shown here is derived from an EMBL/GenBank/DDBJ whole genome shotgun (WGS) entry which is preliminary data.</text>
</comment>
<dbReference type="PROSITE" id="PS00018">
    <property type="entry name" value="EF_HAND_1"/>
    <property type="match status" value="1"/>
</dbReference>
<dbReference type="AlphaFoldDB" id="A0A813G6Q6"/>
<dbReference type="InterPro" id="IPR007052">
    <property type="entry name" value="CS_dom"/>
</dbReference>
<dbReference type="GO" id="GO:0006457">
    <property type="term" value="P:protein folding"/>
    <property type="evidence" value="ECO:0007669"/>
    <property type="project" value="TreeGrafter"/>
</dbReference>
<dbReference type="InterPro" id="IPR027417">
    <property type="entry name" value="P-loop_NTPase"/>
</dbReference>
<proteinExistence type="predicted"/>
<dbReference type="SUPFAM" id="SSF49764">
    <property type="entry name" value="HSP20-like chaperones"/>
    <property type="match status" value="1"/>
</dbReference>
<dbReference type="InterPro" id="IPR002048">
    <property type="entry name" value="EF_hand_dom"/>
</dbReference>
<reference evidence="6" key="1">
    <citation type="submission" date="2021-02" db="EMBL/GenBank/DDBJ databases">
        <authorList>
            <person name="Dougan E. K."/>
            <person name="Rhodes N."/>
            <person name="Thang M."/>
            <person name="Chan C."/>
        </authorList>
    </citation>
    <scope>NUCLEOTIDE SEQUENCE</scope>
</reference>
<protein>
    <recommendedName>
        <fullName evidence="8">CS domain-containing protein</fullName>
    </recommendedName>
</protein>
<dbReference type="PROSITE" id="PS50222">
    <property type="entry name" value="EF_HAND_2"/>
    <property type="match status" value="1"/>
</dbReference>
<dbReference type="GO" id="GO:0005737">
    <property type="term" value="C:cytoplasm"/>
    <property type="evidence" value="ECO:0007669"/>
    <property type="project" value="UniProtKB-SubCell"/>
</dbReference>
<dbReference type="InterPro" id="IPR011992">
    <property type="entry name" value="EF-hand-dom_pair"/>
</dbReference>
<evidence type="ECO:0000256" key="2">
    <source>
        <dbReference type="ARBA" id="ARBA00022490"/>
    </source>
</evidence>
<dbReference type="Proteomes" id="UP000654075">
    <property type="component" value="Unassembled WGS sequence"/>
</dbReference>